<evidence type="ECO:0000256" key="1">
    <source>
        <dbReference type="ARBA" id="ARBA00004167"/>
    </source>
</evidence>
<comment type="subcellular location">
    <subcellularLocation>
        <location evidence="1">Membrane</location>
        <topology evidence="1">Single-pass membrane protein</topology>
    </subcellularLocation>
</comment>
<evidence type="ECO:0000259" key="12">
    <source>
        <dbReference type="Pfam" id="PF02902"/>
    </source>
</evidence>
<dbReference type="Pfam" id="PF14416">
    <property type="entry name" value="PMR5N"/>
    <property type="match status" value="1"/>
</dbReference>
<dbReference type="GO" id="GO:0005794">
    <property type="term" value="C:Golgi apparatus"/>
    <property type="evidence" value="ECO:0007669"/>
    <property type="project" value="TreeGrafter"/>
</dbReference>
<feature type="chain" id="PRO_5025405538" evidence="11">
    <location>
        <begin position="35"/>
        <end position="1135"/>
    </location>
</feature>
<evidence type="ECO:0000256" key="4">
    <source>
        <dbReference type="ARBA" id="ARBA00022670"/>
    </source>
</evidence>
<feature type="domain" description="Ubiquitin-like protease family profile" evidence="12">
    <location>
        <begin position="1015"/>
        <end position="1071"/>
    </location>
</feature>
<dbReference type="GO" id="GO:0016413">
    <property type="term" value="F:O-acetyltransferase activity"/>
    <property type="evidence" value="ECO:0007669"/>
    <property type="project" value="InterPro"/>
</dbReference>
<evidence type="ECO:0000256" key="6">
    <source>
        <dbReference type="ARBA" id="ARBA00022801"/>
    </source>
</evidence>
<dbReference type="EMBL" id="VEPZ02000812">
    <property type="protein sequence ID" value="KAE8718570.1"/>
    <property type="molecule type" value="Genomic_DNA"/>
</dbReference>
<sequence>MNRTHIGMGLVSKPLFLFRLSLCLFFLHHSPTKAEDFNAKNRTRSLASNCNWFRGKWVYDPSYPLYDPFKCPFIDPEFNCQKYGRPDGNYLKYRWQPFSCSLPRFNGVYFLRKWRGKKIMFVGDSLSLNQFQSLICMIQAWVPTSHISYIKRDGLTSVTFLSYDVKILLYRTPYLVDVVRNRFGRVLKLDSIRGGDAWKGMDMLIFNTWHWWTHTGRSQPFDYMEEGGKTWKDMNRMIAYYKGLTTWGRWVNRNVDPSKTKVFFQGISPTHYEGKEWNQPTQSCTRQTQPFFGTRYPAGTPMAWVVVNKVLSRIKKPVYLLDVTGLSQYRKDAHPSAYSGLHSGTDCSHWCLPVPSPSLTLYGEIRPHLRRFPSPSPAKSLTTIHSQKSLTIIQKWKINLRGLTISLRFLIKFIRLLPILLNCLACEKFFSASLTLRNKVSLATTIASKLSPAQRKLFEETCFGPWLRVQHPGGDANLTHLWLQTMTSDLPDSIQRGEEEIWFHFPPAYTCFGRKEFCLITGLRFGHDDVGRYTRHITRPSWLSRVFPDESIEKPNLHVDDMKKLFNKKDGFTRMNDVDVVRVCLLLLLYADFLGREARQPIPQELILLVEDLNAWNLFPWGSYIWKATWTKLSSVFDDRKSLRGDGSKYTLSGFVWAFKIWIFEAFPAMKTYAIKTSNDIPRAISWKRKRLLDWEDLIPYATINNPPLPPLREPSPHPEPSPDRPDYTPLQREPSPIPSHHRASSPPSPHDRRPAKMPRLLSPCSPPPRDESRELRDEVNALREEIDTLLDNDGAWRVEVSTLRGEVAALREMVVSLQNEVHTLRNERTDKVDALRRVFLARQSSRIRRRARAIKSPYTPIVRRHRKKKPDSPVIPQESTPIVEEAPIIPRESPHTVQEATVIVEEVPPTIQEPDSHGVICRILEKPSDVLDMMDSSWLSYELPASTIPVSEVERKQLLDTILDNTLWAKTTVDFYLHERSHGWVKDNGYFDGGNQRDESFALGNGQAKLYPVWWEVDKVFIPVLERNHWLLVELQIPSLKAIVYDSMINYISLADLRDIIKGWSSYLAKFLDAINYWTRSGNKKPKKLNITVSRDETAPTNERTQRGLWSSRMLGVGPFDHRKYKVSTSHRYR</sequence>
<keyword evidence="9" id="KW-0472">Membrane</keyword>
<feature type="domain" description="Trichome birefringence-like C-terminal" evidence="14">
    <location>
        <begin position="102"/>
        <end position="353"/>
    </location>
</feature>
<evidence type="ECO:0000256" key="10">
    <source>
        <dbReference type="SAM" id="MobiDB-lite"/>
    </source>
</evidence>
<dbReference type="Gene3D" id="3.40.395.10">
    <property type="entry name" value="Adenoviral Proteinase, Chain A"/>
    <property type="match status" value="1"/>
</dbReference>
<feature type="compositionally biased region" description="Basic and acidic residues" evidence="10">
    <location>
        <begin position="715"/>
        <end position="727"/>
    </location>
</feature>
<accession>A0A6A3BNG2</accession>
<dbReference type="GO" id="GO:0016020">
    <property type="term" value="C:membrane"/>
    <property type="evidence" value="ECO:0007669"/>
    <property type="project" value="UniProtKB-SubCell"/>
</dbReference>
<dbReference type="InterPro" id="IPR015410">
    <property type="entry name" value="DUF1985"/>
</dbReference>
<gene>
    <name evidence="16" type="ORF">F3Y22_tig00110013pilonHSYRG00599</name>
</gene>
<dbReference type="PANTHER" id="PTHR32285:SF71">
    <property type="entry name" value="PROTEIN TRICHOME BIREFRINGENCE-LIKE 39"/>
    <property type="match status" value="1"/>
</dbReference>
<evidence type="ECO:0000259" key="13">
    <source>
        <dbReference type="Pfam" id="PF09331"/>
    </source>
</evidence>
<keyword evidence="17" id="KW-1185">Reference proteome</keyword>
<comment type="similarity">
    <text evidence="3">Belongs to the PC-esterase family. TBL subfamily.</text>
</comment>
<proteinExistence type="inferred from homology"/>
<keyword evidence="4" id="KW-0645">Protease</keyword>
<dbReference type="SUPFAM" id="SSF54001">
    <property type="entry name" value="Cysteine proteinases"/>
    <property type="match status" value="1"/>
</dbReference>
<comment type="similarity">
    <text evidence="2">Belongs to the peptidase C48 family.</text>
</comment>
<dbReference type="Proteomes" id="UP000436088">
    <property type="component" value="Unassembled WGS sequence"/>
</dbReference>
<keyword evidence="5" id="KW-0812">Transmembrane</keyword>
<evidence type="ECO:0000313" key="17">
    <source>
        <dbReference type="Proteomes" id="UP000436088"/>
    </source>
</evidence>
<feature type="domain" description="Trichome birefringence-like N-terminal" evidence="15">
    <location>
        <begin position="49"/>
        <end position="101"/>
    </location>
</feature>
<dbReference type="Pfam" id="PF09331">
    <property type="entry name" value="DUF1985"/>
    <property type="match status" value="1"/>
</dbReference>
<dbReference type="InterPro" id="IPR029962">
    <property type="entry name" value="TBL"/>
</dbReference>
<dbReference type="InterPro" id="IPR026057">
    <property type="entry name" value="TBL_C"/>
</dbReference>
<keyword evidence="7" id="KW-0735">Signal-anchor</keyword>
<evidence type="ECO:0000256" key="7">
    <source>
        <dbReference type="ARBA" id="ARBA00022968"/>
    </source>
</evidence>
<name>A0A6A3BNG2_HIBSY</name>
<evidence type="ECO:0000256" key="9">
    <source>
        <dbReference type="ARBA" id="ARBA00023136"/>
    </source>
</evidence>
<keyword evidence="11" id="KW-0732">Signal</keyword>
<evidence type="ECO:0000256" key="2">
    <source>
        <dbReference type="ARBA" id="ARBA00005234"/>
    </source>
</evidence>
<feature type="domain" description="DUF1985" evidence="13">
    <location>
        <begin position="497"/>
        <end position="629"/>
    </location>
</feature>
<feature type="signal peptide" evidence="11">
    <location>
        <begin position="1"/>
        <end position="34"/>
    </location>
</feature>
<dbReference type="Pfam" id="PF02902">
    <property type="entry name" value="Peptidase_C48"/>
    <property type="match status" value="1"/>
</dbReference>
<dbReference type="PANTHER" id="PTHR32285">
    <property type="entry name" value="PROTEIN TRICHOME BIREFRINGENCE-LIKE 9-RELATED"/>
    <property type="match status" value="1"/>
</dbReference>
<dbReference type="GO" id="GO:0008234">
    <property type="term" value="F:cysteine-type peptidase activity"/>
    <property type="evidence" value="ECO:0007669"/>
    <property type="project" value="InterPro"/>
</dbReference>
<comment type="caution">
    <text evidence="16">The sequence shown here is derived from an EMBL/GenBank/DDBJ whole genome shotgun (WGS) entry which is preliminary data.</text>
</comment>
<evidence type="ECO:0000256" key="8">
    <source>
        <dbReference type="ARBA" id="ARBA00022989"/>
    </source>
</evidence>
<feature type="region of interest" description="Disordered" evidence="10">
    <location>
        <begin position="706"/>
        <end position="777"/>
    </location>
</feature>
<evidence type="ECO:0000259" key="14">
    <source>
        <dbReference type="Pfam" id="PF13839"/>
    </source>
</evidence>
<keyword evidence="8" id="KW-1133">Transmembrane helix</keyword>
<reference evidence="16" key="1">
    <citation type="submission" date="2019-09" db="EMBL/GenBank/DDBJ databases">
        <title>Draft genome information of white flower Hibiscus syriacus.</title>
        <authorList>
            <person name="Kim Y.-M."/>
        </authorList>
    </citation>
    <scope>NUCLEOTIDE SEQUENCE [LARGE SCALE GENOMIC DNA]</scope>
    <source>
        <strain evidence="16">YM2019G1</strain>
    </source>
</reference>
<evidence type="ECO:0000259" key="15">
    <source>
        <dbReference type="Pfam" id="PF14416"/>
    </source>
</evidence>
<evidence type="ECO:0000313" key="16">
    <source>
        <dbReference type="EMBL" id="KAE8718570.1"/>
    </source>
</evidence>
<evidence type="ECO:0000256" key="11">
    <source>
        <dbReference type="SAM" id="SignalP"/>
    </source>
</evidence>
<dbReference type="InterPro" id="IPR025846">
    <property type="entry name" value="TBL_N"/>
</dbReference>
<protein>
    <submittedName>
        <fullName evidence="16">Protein trichome birefringence-like 40</fullName>
    </submittedName>
</protein>
<dbReference type="InterPro" id="IPR038765">
    <property type="entry name" value="Papain-like_cys_pep_sf"/>
</dbReference>
<keyword evidence="6" id="KW-0378">Hydrolase</keyword>
<dbReference type="Pfam" id="PF13839">
    <property type="entry name" value="PC-Esterase"/>
    <property type="match status" value="1"/>
</dbReference>
<organism evidence="16 17">
    <name type="scientific">Hibiscus syriacus</name>
    <name type="common">Rose of Sharon</name>
    <dbReference type="NCBI Taxonomy" id="106335"/>
    <lineage>
        <taxon>Eukaryota</taxon>
        <taxon>Viridiplantae</taxon>
        <taxon>Streptophyta</taxon>
        <taxon>Embryophyta</taxon>
        <taxon>Tracheophyta</taxon>
        <taxon>Spermatophyta</taxon>
        <taxon>Magnoliopsida</taxon>
        <taxon>eudicotyledons</taxon>
        <taxon>Gunneridae</taxon>
        <taxon>Pentapetalae</taxon>
        <taxon>rosids</taxon>
        <taxon>malvids</taxon>
        <taxon>Malvales</taxon>
        <taxon>Malvaceae</taxon>
        <taxon>Malvoideae</taxon>
        <taxon>Hibiscus</taxon>
    </lineage>
</organism>
<evidence type="ECO:0000256" key="3">
    <source>
        <dbReference type="ARBA" id="ARBA00007727"/>
    </source>
</evidence>
<dbReference type="InterPro" id="IPR003653">
    <property type="entry name" value="Peptidase_C48_C"/>
</dbReference>
<evidence type="ECO:0000256" key="5">
    <source>
        <dbReference type="ARBA" id="ARBA00022692"/>
    </source>
</evidence>
<dbReference type="GO" id="GO:0006508">
    <property type="term" value="P:proteolysis"/>
    <property type="evidence" value="ECO:0007669"/>
    <property type="project" value="UniProtKB-KW"/>
</dbReference>
<dbReference type="AlphaFoldDB" id="A0A6A3BNG2"/>